<keyword evidence="15" id="KW-1185">Reference proteome</keyword>
<organism evidence="14 15">
    <name type="scientific">Candida theae</name>
    <dbReference type="NCBI Taxonomy" id="1198502"/>
    <lineage>
        <taxon>Eukaryota</taxon>
        <taxon>Fungi</taxon>
        <taxon>Dikarya</taxon>
        <taxon>Ascomycota</taxon>
        <taxon>Saccharomycotina</taxon>
        <taxon>Pichiomycetes</taxon>
        <taxon>Debaryomycetaceae</taxon>
        <taxon>Candida/Lodderomyces clade</taxon>
        <taxon>Candida</taxon>
    </lineage>
</organism>
<feature type="active site" description="Nucleophile" evidence="12">
    <location>
        <position position="96"/>
    </location>
</feature>
<evidence type="ECO:0000256" key="6">
    <source>
        <dbReference type="ARBA" id="ARBA00022962"/>
    </source>
</evidence>
<dbReference type="Proteomes" id="UP001204833">
    <property type="component" value="Unassembled WGS sequence"/>
</dbReference>
<dbReference type="GO" id="GO:0005829">
    <property type="term" value="C:cytosol"/>
    <property type="evidence" value="ECO:0007669"/>
    <property type="project" value="TreeGrafter"/>
</dbReference>
<evidence type="ECO:0000256" key="12">
    <source>
        <dbReference type="PIRSR" id="PIRSR005639-1"/>
    </source>
</evidence>
<dbReference type="NCBIfam" id="TIGR03800">
    <property type="entry name" value="PLP_synth_Pdx2"/>
    <property type="match status" value="1"/>
</dbReference>
<keyword evidence="5" id="KW-0378">Hydrolase</keyword>
<comment type="similarity">
    <text evidence="2">Belongs to the glutaminase PdxT/SNO family.</text>
</comment>
<evidence type="ECO:0000256" key="8">
    <source>
        <dbReference type="ARBA" id="ARBA00047992"/>
    </source>
</evidence>
<reference evidence="14 15" key="1">
    <citation type="journal article" date="2022" name="DNA Res.">
        <title>Genome analysis of five recently described species of the CUG-Ser clade uncovers Candida theae as a new hybrid lineage with pathogenic potential in the Candida parapsilosis species complex.</title>
        <authorList>
            <person name="Mixao V."/>
            <person name="Del Olmo V."/>
            <person name="Hegedusova E."/>
            <person name="Saus E."/>
            <person name="Pryszcz L."/>
            <person name="Cillingova A."/>
            <person name="Nosek J."/>
            <person name="Gabaldon T."/>
        </authorList>
    </citation>
    <scope>NUCLEOTIDE SEQUENCE [LARGE SCALE GENOMIC DNA]</scope>
    <source>
        <strain evidence="14 15">CBS 12239</strain>
    </source>
</reference>
<comment type="catalytic activity">
    <reaction evidence="8">
        <text>aldehydo-D-ribose 5-phosphate + D-glyceraldehyde 3-phosphate + L-glutamine = pyridoxal 5'-phosphate + L-glutamate + phosphate + 3 H2O + H(+)</text>
        <dbReference type="Rhea" id="RHEA:31507"/>
        <dbReference type="ChEBI" id="CHEBI:15377"/>
        <dbReference type="ChEBI" id="CHEBI:15378"/>
        <dbReference type="ChEBI" id="CHEBI:29985"/>
        <dbReference type="ChEBI" id="CHEBI:43474"/>
        <dbReference type="ChEBI" id="CHEBI:58273"/>
        <dbReference type="ChEBI" id="CHEBI:58359"/>
        <dbReference type="ChEBI" id="CHEBI:59776"/>
        <dbReference type="ChEBI" id="CHEBI:597326"/>
        <dbReference type="EC" id="4.3.3.6"/>
    </reaction>
</comment>
<evidence type="ECO:0000256" key="5">
    <source>
        <dbReference type="ARBA" id="ARBA00022801"/>
    </source>
</evidence>
<dbReference type="InterPro" id="IPR029062">
    <property type="entry name" value="Class_I_gatase-like"/>
</dbReference>
<keyword evidence="7" id="KW-0456">Lyase</keyword>
<dbReference type="InterPro" id="IPR002161">
    <property type="entry name" value="PdxT/SNO"/>
</dbReference>
<feature type="binding site" evidence="13">
    <location>
        <begin position="156"/>
        <end position="157"/>
    </location>
    <ligand>
        <name>L-glutamine</name>
        <dbReference type="ChEBI" id="CHEBI:58359"/>
    </ligand>
</feature>
<dbReference type="PROSITE" id="PS51130">
    <property type="entry name" value="PDXT_SNO_2"/>
    <property type="match status" value="1"/>
</dbReference>
<gene>
    <name evidence="14" type="ORF">KGF57_000483</name>
</gene>
<dbReference type="PROSITE" id="PS51273">
    <property type="entry name" value="GATASE_TYPE_1"/>
    <property type="match status" value="1"/>
</dbReference>
<evidence type="ECO:0000256" key="9">
    <source>
        <dbReference type="ARBA" id="ARBA00049534"/>
    </source>
</evidence>
<dbReference type="GO" id="GO:0036381">
    <property type="term" value="F:pyridoxal 5'-phosphate synthase (glutamine hydrolysing) activity"/>
    <property type="evidence" value="ECO:0007669"/>
    <property type="project" value="UniProtKB-EC"/>
</dbReference>
<comment type="pathway">
    <text evidence="1">Cofactor biosynthesis; pyridoxal 5'-phosphate biosynthesis.</text>
</comment>
<evidence type="ECO:0000256" key="10">
    <source>
        <dbReference type="ARBA" id="ARBA00058680"/>
    </source>
</evidence>
<evidence type="ECO:0000256" key="13">
    <source>
        <dbReference type="PIRSR" id="PIRSR005639-2"/>
    </source>
</evidence>
<dbReference type="Pfam" id="PF01174">
    <property type="entry name" value="SNO"/>
    <property type="match status" value="1"/>
</dbReference>
<dbReference type="PANTHER" id="PTHR31559">
    <property type="entry name" value="PYRIDOXAL 5'-PHOSPHATE SYNTHASE SUBUNIT SNO"/>
    <property type="match status" value="1"/>
</dbReference>
<keyword evidence="6" id="KW-0315">Glutamine amidotransferase</keyword>
<evidence type="ECO:0000256" key="11">
    <source>
        <dbReference type="ARBA" id="ARBA00078497"/>
    </source>
</evidence>
<dbReference type="RefSeq" id="XP_051610945.1">
    <property type="nucleotide sequence ID" value="XM_051754379.1"/>
</dbReference>
<dbReference type="AlphaFoldDB" id="A0AAD5BIP4"/>
<evidence type="ECO:0000256" key="7">
    <source>
        <dbReference type="ARBA" id="ARBA00023239"/>
    </source>
</evidence>
<dbReference type="InterPro" id="IPR021196">
    <property type="entry name" value="PdxT/SNO_CS"/>
</dbReference>
<dbReference type="PIRSF" id="PIRSF005639">
    <property type="entry name" value="Glut_amidoT_SNO"/>
    <property type="match status" value="1"/>
</dbReference>
<dbReference type="EC" id="4.3.3.6" evidence="3"/>
<evidence type="ECO:0000256" key="1">
    <source>
        <dbReference type="ARBA" id="ARBA00004737"/>
    </source>
</evidence>
<dbReference type="GO" id="GO:1903600">
    <property type="term" value="C:glutaminase complex"/>
    <property type="evidence" value="ECO:0007669"/>
    <property type="project" value="TreeGrafter"/>
</dbReference>
<dbReference type="FunFam" id="3.40.50.880:FF:000042">
    <property type="entry name" value="Pyridoxine 2"/>
    <property type="match status" value="1"/>
</dbReference>
<dbReference type="EC" id="3.5.1.2" evidence="4"/>
<dbReference type="Gene3D" id="3.40.50.880">
    <property type="match status" value="1"/>
</dbReference>
<name>A0AAD5BIP4_9ASCO</name>
<evidence type="ECO:0000256" key="3">
    <source>
        <dbReference type="ARBA" id="ARBA00012084"/>
    </source>
</evidence>
<feature type="active site" description="Charge relay system" evidence="12">
    <location>
        <position position="223"/>
    </location>
</feature>
<evidence type="ECO:0000313" key="15">
    <source>
        <dbReference type="Proteomes" id="UP001204833"/>
    </source>
</evidence>
<feature type="binding site" evidence="13">
    <location>
        <position position="125"/>
    </location>
    <ligand>
        <name>L-glutamine</name>
        <dbReference type="ChEBI" id="CHEBI:58359"/>
    </ligand>
</feature>
<dbReference type="EMBL" id="JAIHNG010000034">
    <property type="protein sequence ID" value="KAI5967055.1"/>
    <property type="molecule type" value="Genomic_DNA"/>
</dbReference>
<dbReference type="SUPFAM" id="SSF52317">
    <property type="entry name" value="Class I glutamine amidotransferase-like"/>
    <property type="match status" value="1"/>
</dbReference>
<dbReference type="GO" id="GO:0042823">
    <property type="term" value="P:pyridoxal phosphate biosynthetic process"/>
    <property type="evidence" value="ECO:0007669"/>
    <property type="project" value="InterPro"/>
</dbReference>
<accession>A0AAD5BIP4</accession>
<dbReference type="GO" id="GO:0004359">
    <property type="term" value="F:glutaminase activity"/>
    <property type="evidence" value="ECO:0007669"/>
    <property type="project" value="UniProtKB-EC"/>
</dbReference>
<dbReference type="GO" id="GO:0008614">
    <property type="term" value="P:pyridoxine metabolic process"/>
    <property type="evidence" value="ECO:0007669"/>
    <property type="project" value="TreeGrafter"/>
</dbReference>
<protein>
    <recommendedName>
        <fullName evidence="11">Pyridoxal 5'-phosphate synthase glutaminase subunit</fullName>
        <ecNumber evidence="4">3.5.1.2</ecNumber>
        <ecNumber evidence="3">4.3.3.6</ecNumber>
    </recommendedName>
</protein>
<comment type="caution">
    <text evidence="14">The sequence shown here is derived from an EMBL/GenBank/DDBJ whole genome shotgun (WGS) entry which is preliminary data.</text>
</comment>
<dbReference type="PANTHER" id="PTHR31559:SF0">
    <property type="entry name" value="PYRIDOXAL 5'-PHOSPHATE SYNTHASE SUBUNIT SNO1-RELATED"/>
    <property type="match status" value="1"/>
</dbReference>
<evidence type="ECO:0000256" key="4">
    <source>
        <dbReference type="ARBA" id="ARBA00012918"/>
    </source>
</evidence>
<feature type="binding site" evidence="13">
    <location>
        <begin position="63"/>
        <end position="65"/>
    </location>
    <ligand>
        <name>L-glutamine</name>
        <dbReference type="ChEBI" id="CHEBI:58359"/>
    </ligand>
</feature>
<dbReference type="HAMAP" id="MF_01615">
    <property type="entry name" value="PdxT"/>
    <property type="match status" value="1"/>
</dbReference>
<dbReference type="PROSITE" id="PS01236">
    <property type="entry name" value="PDXT_SNO_1"/>
    <property type="match status" value="1"/>
</dbReference>
<comment type="function">
    <text evidence="10">Catalyzes the hydrolysis of glutamine to glutamate and ammonia as part of the biosynthesis of pyridoxal 5'-phosphate. The resulting ammonia molecule is channeled to the active site of a SNZ isoform.</text>
</comment>
<dbReference type="GeneID" id="76148542"/>
<sequence>MTIAKPVTLGVLALQGAFREHINYFKSVIQQNEERYLNYSINIIAVRTKEELDQCDSLVIPGGESSSMSYIAERTNLLPHLYDFVSNESKSIWGTCAGLIFLAREIENAVENQTCLGGLDIQVSRNAFGRQVDSFEQKLDFSDFIPGCDSFPTVFIRAPVVTKILSNGEGSNGFTEHKVVRSKNTHVNRAPVEVLYKLHNYDGKENELIVAVRQGRILGTSFHPELSDDNRFHQWFIDEFVL</sequence>
<comment type="catalytic activity">
    <reaction evidence="9">
        <text>L-glutamine + H2O = L-glutamate + NH4(+)</text>
        <dbReference type="Rhea" id="RHEA:15889"/>
        <dbReference type="ChEBI" id="CHEBI:15377"/>
        <dbReference type="ChEBI" id="CHEBI:28938"/>
        <dbReference type="ChEBI" id="CHEBI:29985"/>
        <dbReference type="ChEBI" id="CHEBI:58359"/>
        <dbReference type="EC" id="3.5.1.2"/>
    </reaction>
</comment>
<dbReference type="CDD" id="cd01749">
    <property type="entry name" value="GATase1_PB"/>
    <property type="match status" value="1"/>
</dbReference>
<evidence type="ECO:0000256" key="2">
    <source>
        <dbReference type="ARBA" id="ARBA00008345"/>
    </source>
</evidence>
<proteinExistence type="inferred from homology"/>
<evidence type="ECO:0000313" key="14">
    <source>
        <dbReference type="EMBL" id="KAI5967055.1"/>
    </source>
</evidence>
<feature type="active site" description="Charge relay system" evidence="12">
    <location>
        <position position="225"/>
    </location>
</feature>